<proteinExistence type="predicted"/>
<accession>A0A0E9PAM0</accession>
<sequence>MGAWYYSPELCSQTTSDCAGKKRWTEWECMC</sequence>
<evidence type="ECO:0000313" key="1">
    <source>
        <dbReference type="EMBL" id="JAH00878.1"/>
    </source>
</evidence>
<dbReference type="EMBL" id="GBXM01107699">
    <property type="protein sequence ID" value="JAH00878.1"/>
    <property type="molecule type" value="Transcribed_RNA"/>
</dbReference>
<reference evidence="1" key="2">
    <citation type="journal article" date="2015" name="Fish Shellfish Immunol.">
        <title>Early steps in the European eel (Anguilla anguilla)-Vibrio vulnificus interaction in the gills: Role of the RtxA13 toxin.</title>
        <authorList>
            <person name="Callol A."/>
            <person name="Pajuelo D."/>
            <person name="Ebbesson L."/>
            <person name="Teles M."/>
            <person name="MacKenzie S."/>
            <person name="Amaro C."/>
        </authorList>
    </citation>
    <scope>NUCLEOTIDE SEQUENCE</scope>
</reference>
<reference evidence="1" key="1">
    <citation type="submission" date="2014-11" db="EMBL/GenBank/DDBJ databases">
        <authorList>
            <person name="Amaro Gonzalez C."/>
        </authorList>
    </citation>
    <scope>NUCLEOTIDE SEQUENCE</scope>
</reference>
<name>A0A0E9PAM0_ANGAN</name>
<organism evidence="1">
    <name type="scientific">Anguilla anguilla</name>
    <name type="common">European freshwater eel</name>
    <name type="synonym">Muraena anguilla</name>
    <dbReference type="NCBI Taxonomy" id="7936"/>
    <lineage>
        <taxon>Eukaryota</taxon>
        <taxon>Metazoa</taxon>
        <taxon>Chordata</taxon>
        <taxon>Craniata</taxon>
        <taxon>Vertebrata</taxon>
        <taxon>Euteleostomi</taxon>
        <taxon>Actinopterygii</taxon>
        <taxon>Neopterygii</taxon>
        <taxon>Teleostei</taxon>
        <taxon>Anguilliformes</taxon>
        <taxon>Anguillidae</taxon>
        <taxon>Anguilla</taxon>
    </lineage>
</organism>
<dbReference type="AlphaFoldDB" id="A0A0E9PAM0"/>
<protein>
    <submittedName>
        <fullName evidence="1">Uncharacterized protein</fullName>
    </submittedName>
</protein>